<dbReference type="SUPFAM" id="SSF50249">
    <property type="entry name" value="Nucleic acid-binding proteins"/>
    <property type="match status" value="1"/>
</dbReference>
<dbReference type="EMBL" id="LAFY01000421">
    <property type="protein sequence ID" value="KJX98148.1"/>
    <property type="molecule type" value="Genomic_DNA"/>
</dbReference>
<evidence type="ECO:0000313" key="3">
    <source>
        <dbReference type="Proteomes" id="UP000033647"/>
    </source>
</evidence>
<evidence type="ECO:0000313" key="2">
    <source>
        <dbReference type="EMBL" id="KJX98148.1"/>
    </source>
</evidence>
<gene>
    <name evidence="2" type="ORF">TI39_contig429g00042</name>
</gene>
<feature type="region of interest" description="Disordered" evidence="1">
    <location>
        <begin position="146"/>
        <end position="175"/>
    </location>
</feature>
<reference evidence="2 3" key="1">
    <citation type="submission" date="2015-03" db="EMBL/GenBank/DDBJ databases">
        <title>RNA-seq based gene annotation and comparative genomics of four Zymoseptoria species reveal species-specific pathogenicity related genes and transposable element activity.</title>
        <authorList>
            <person name="Grandaubert J."/>
            <person name="Bhattacharyya A."/>
            <person name="Stukenbrock E.H."/>
        </authorList>
    </citation>
    <scope>NUCLEOTIDE SEQUENCE [LARGE SCALE GENOMIC DNA]</scope>
    <source>
        <strain evidence="2 3">Zb18110</strain>
    </source>
</reference>
<evidence type="ECO:0000256" key="1">
    <source>
        <dbReference type="SAM" id="MobiDB-lite"/>
    </source>
</evidence>
<dbReference type="Proteomes" id="UP000033647">
    <property type="component" value="Unassembled WGS sequence"/>
</dbReference>
<dbReference type="AlphaFoldDB" id="A0A0F4GLM9"/>
<feature type="region of interest" description="Disordered" evidence="1">
    <location>
        <begin position="360"/>
        <end position="388"/>
    </location>
</feature>
<accession>A0A0F4GLM9</accession>
<sequence length="388" mass="42208">MATKAGSVLFLAGAPNADDIDWTETELNQRLQSPIRRFLADDNSHDDTTVTATQIALTSASHPLAKWRDIPLDNEIDANIKTRPAQQKDKAAFLACEPGSQAHNLFLEHSLAQLQSLEQGSSQLFPSPLDATTTFISNPSFSTNSFSSSAQNSSSSPTKSVQPGPSSAPAPTLHLPYPNMGAVQITPLSHLLTARTLQSLHPQTPTVNLLASIISIQPPRTVSLRRYQPGKTMEIVELILGDDSRAGFGVSFWLDPIDSQARPTSRGGAGADGGRDEMRVQLEALRRGDVVLFTNVALKEWRGNVFGQSLGRKITTKNTTTVRVFREGEVVDGDVGRKVVRVREWARKFVGGGREVVGEEAAKGLHGKRKRDGSLLPPETQDFEMVRE</sequence>
<dbReference type="Gene3D" id="2.40.50.140">
    <property type="entry name" value="Nucleic acid-binding proteins"/>
    <property type="match status" value="1"/>
</dbReference>
<organism evidence="2 3">
    <name type="scientific">Zymoseptoria brevis</name>
    <dbReference type="NCBI Taxonomy" id="1047168"/>
    <lineage>
        <taxon>Eukaryota</taxon>
        <taxon>Fungi</taxon>
        <taxon>Dikarya</taxon>
        <taxon>Ascomycota</taxon>
        <taxon>Pezizomycotina</taxon>
        <taxon>Dothideomycetes</taxon>
        <taxon>Dothideomycetidae</taxon>
        <taxon>Mycosphaerellales</taxon>
        <taxon>Mycosphaerellaceae</taxon>
        <taxon>Zymoseptoria</taxon>
    </lineage>
</organism>
<dbReference type="InterPro" id="IPR012340">
    <property type="entry name" value="NA-bd_OB-fold"/>
</dbReference>
<feature type="compositionally biased region" description="Low complexity" evidence="1">
    <location>
        <begin position="146"/>
        <end position="160"/>
    </location>
</feature>
<dbReference type="OrthoDB" id="5378679at2759"/>
<comment type="caution">
    <text evidence="2">The sequence shown here is derived from an EMBL/GenBank/DDBJ whole genome shotgun (WGS) entry which is preliminary data.</text>
</comment>
<keyword evidence="3" id="KW-1185">Reference proteome</keyword>
<proteinExistence type="predicted"/>
<name>A0A0F4GLM9_9PEZI</name>
<protein>
    <submittedName>
        <fullName evidence="2">Uncharacterized protein</fullName>
    </submittedName>
</protein>